<evidence type="ECO:0000313" key="10">
    <source>
        <dbReference type="Proteomes" id="UP000254575"/>
    </source>
</evidence>
<name>A0A380N0Z5_9GAMM</name>
<dbReference type="AlphaFoldDB" id="A0A380N0Z5"/>
<dbReference type="RefSeq" id="WP_115218685.1">
    <property type="nucleotide sequence ID" value="NZ_UHIA01000004.1"/>
</dbReference>
<evidence type="ECO:0000256" key="8">
    <source>
        <dbReference type="SAM" id="Phobius"/>
    </source>
</evidence>
<feature type="transmembrane region" description="Helical" evidence="8">
    <location>
        <begin position="6"/>
        <end position="22"/>
    </location>
</feature>
<dbReference type="InterPro" id="IPR009328">
    <property type="entry name" value="DUF986"/>
</dbReference>
<keyword evidence="7 8" id="KW-0472">Membrane</keyword>
<proteinExistence type="inferred from homology"/>
<dbReference type="Proteomes" id="UP000254575">
    <property type="component" value="Unassembled WGS sequence"/>
</dbReference>
<keyword evidence="4" id="KW-1003">Cell membrane</keyword>
<accession>A0A380N0Z5</accession>
<sequence length="162" mass="18086">MTLSNIGLALLAGGYAAFLIYDELVQHYRFGKTLVAMRLKRRAADAVFLCLIVAAGLYYEFTQGNSVFNRIALVLLMGLILYHGLRYPKWRLKAKGFTFGGRYWTYAAIKSMQLSEDGVLLLTLVSGQQLYLPAAHLRELERAAAFFAGEEALNHFLAGKNS</sequence>
<keyword evidence="10" id="KW-1185">Reference proteome</keyword>
<keyword evidence="5 8" id="KW-0812">Transmembrane</keyword>
<evidence type="ECO:0000313" key="9">
    <source>
        <dbReference type="EMBL" id="SUO97571.1"/>
    </source>
</evidence>
<dbReference type="GO" id="GO:0005886">
    <property type="term" value="C:plasma membrane"/>
    <property type="evidence" value="ECO:0007669"/>
    <property type="project" value="UniProtKB-SubCell"/>
</dbReference>
<feature type="transmembrane region" description="Helical" evidence="8">
    <location>
        <begin position="43"/>
        <end position="61"/>
    </location>
</feature>
<evidence type="ECO:0000256" key="6">
    <source>
        <dbReference type="ARBA" id="ARBA00022989"/>
    </source>
</evidence>
<comment type="subcellular location">
    <subcellularLocation>
        <location evidence="1">Cell membrane</location>
        <topology evidence="1">Multi-pass membrane protein</topology>
    </subcellularLocation>
</comment>
<keyword evidence="6 8" id="KW-1133">Transmembrane helix</keyword>
<evidence type="ECO:0000256" key="7">
    <source>
        <dbReference type="ARBA" id="ARBA00023136"/>
    </source>
</evidence>
<evidence type="ECO:0000256" key="5">
    <source>
        <dbReference type="ARBA" id="ARBA00022692"/>
    </source>
</evidence>
<gene>
    <name evidence="9" type="primary">yobD</name>
    <name evidence="9" type="ORF">NCTC10717_01519</name>
</gene>
<dbReference type="OrthoDB" id="2360740at2"/>
<reference evidence="9 10" key="1">
    <citation type="submission" date="2018-06" db="EMBL/GenBank/DDBJ databases">
        <authorList>
            <consortium name="Pathogen Informatics"/>
            <person name="Doyle S."/>
        </authorList>
    </citation>
    <scope>NUCLEOTIDE SEQUENCE [LARGE SCALE GENOMIC DNA]</scope>
    <source>
        <strain evidence="9 10">NCTC10717</strain>
    </source>
</reference>
<evidence type="ECO:0000256" key="2">
    <source>
        <dbReference type="ARBA" id="ARBA00009962"/>
    </source>
</evidence>
<dbReference type="Pfam" id="PF06173">
    <property type="entry name" value="DUF986"/>
    <property type="match status" value="1"/>
</dbReference>
<protein>
    <recommendedName>
        <fullName evidence="3">UPF0266 membrane protein YobD</fullName>
    </recommendedName>
</protein>
<comment type="similarity">
    <text evidence="2">Belongs to the UPF0266 family.</text>
</comment>
<feature type="transmembrane region" description="Helical" evidence="8">
    <location>
        <begin position="67"/>
        <end position="85"/>
    </location>
</feature>
<organism evidence="9 10">
    <name type="scientific">Suttonella indologenes</name>
    <dbReference type="NCBI Taxonomy" id="13276"/>
    <lineage>
        <taxon>Bacteria</taxon>
        <taxon>Pseudomonadati</taxon>
        <taxon>Pseudomonadota</taxon>
        <taxon>Gammaproteobacteria</taxon>
        <taxon>Cardiobacteriales</taxon>
        <taxon>Cardiobacteriaceae</taxon>
        <taxon>Suttonella</taxon>
    </lineage>
</organism>
<evidence type="ECO:0000256" key="3">
    <source>
        <dbReference type="ARBA" id="ARBA00019407"/>
    </source>
</evidence>
<evidence type="ECO:0000256" key="1">
    <source>
        <dbReference type="ARBA" id="ARBA00004651"/>
    </source>
</evidence>
<dbReference type="EMBL" id="UHIA01000004">
    <property type="protein sequence ID" value="SUO97571.1"/>
    <property type="molecule type" value="Genomic_DNA"/>
</dbReference>
<evidence type="ECO:0000256" key="4">
    <source>
        <dbReference type="ARBA" id="ARBA00022475"/>
    </source>
</evidence>